<comment type="similarity">
    <text evidence="2">Belongs to the PER33/POM33 family.</text>
</comment>
<feature type="transmembrane region" description="Helical" evidence="6">
    <location>
        <begin position="48"/>
        <end position="65"/>
    </location>
</feature>
<evidence type="ECO:0000256" key="2">
    <source>
        <dbReference type="ARBA" id="ARBA00007322"/>
    </source>
</evidence>
<keyword evidence="5 6" id="KW-0472">Membrane</keyword>
<sequence length="262" mass="29210">MSSLGERIQTLVKGPQFAWWVGHVVLLICTLFYLPYWLTFRYSAGAHWYTRAFLGAILSYGVVVYKSFPEIQFNAQFLQAAFTEENTLYFLMAIYWWRSTPMLAPLIPYAVFAIFNALTFVRTNILALVSGDANTAQASSLSKTIESIVDNNHNVAMSAVALFEIVGVMGSLILGALTFQSSFLSPIVYAFFLRFRYFFNPHTRSAFTLLQARLDGLVLNNPKVPPQALKAYSMAQRALVQFGRAAVQQPGAQVPPVPAPAQ</sequence>
<dbReference type="OrthoDB" id="5581259at2759"/>
<dbReference type="GO" id="GO:0016020">
    <property type="term" value="C:membrane"/>
    <property type="evidence" value="ECO:0007669"/>
    <property type="project" value="UniProtKB-SubCell"/>
</dbReference>
<proteinExistence type="inferred from homology"/>
<evidence type="ECO:0000256" key="1">
    <source>
        <dbReference type="ARBA" id="ARBA00004141"/>
    </source>
</evidence>
<evidence type="ECO:0000256" key="5">
    <source>
        <dbReference type="ARBA" id="ARBA00023136"/>
    </source>
</evidence>
<keyword evidence="3 6" id="KW-0812">Transmembrane</keyword>
<gene>
    <name evidence="7" type="ORF">MVEG_12056</name>
</gene>
<dbReference type="InterPro" id="IPR051645">
    <property type="entry name" value="PER33/POM33_regulator"/>
</dbReference>
<accession>A0A086TL37</accession>
<evidence type="ECO:0000256" key="4">
    <source>
        <dbReference type="ARBA" id="ARBA00022989"/>
    </source>
</evidence>
<dbReference type="EMBL" id="KN042431">
    <property type="protein sequence ID" value="KFH62664.1"/>
    <property type="molecule type" value="Genomic_DNA"/>
</dbReference>
<dbReference type="AlphaFoldDB" id="A0A086TL37"/>
<keyword evidence="8" id="KW-1185">Reference proteome</keyword>
<dbReference type="GO" id="GO:0071786">
    <property type="term" value="P:endoplasmic reticulum tubular network organization"/>
    <property type="evidence" value="ECO:0007669"/>
    <property type="project" value="TreeGrafter"/>
</dbReference>
<evidence type="ECO:0000256" key="3">
    <source>
        <dbReference type="ARBA" id="ARBA00022692"/>
    </source>
</evidence>
<evidence type="ECO:0000313" key="8">
    <source>
        <dbReference type="Proteomes" id="UP000243308"/>
    </source>
</evidence>
<feature type="transmembrane region" description="Helical" evidence="6">
    <location>
        <begin position="77"/>
        <end position="97"/>
    </location>
</feature>
<dbReference type="PANTHER" id="PTHR12703">
    <property type="entry name" value="TRANSMEMBRANE PROTEIN 33"/>
    <property type="match status" value="1"/>
</dbReference>
<protein>
    <submittedName>
        <fullName evidence="7">Uncharacterized protein</fullName>
    </submittedName>
</protein>
<dbReference type="GO" id="GO:0061024">
    <property type="term" value="P:membrane organization"/>
    <property type="evidence" value="ECO:0007669"/>
    <property type="project" value="TreeGrafter"/>
</dbReference>
<comment type="subcellular location">
    <subcellularLocation>
        <location evidence="1">Membrane</location>
        <topology evidence="1">Multi-pass membrane protein</topology>
    </subcellularLocation>
</comment>
<dbReference type="Proteomes" id="UP000243308">
    <property type="component" value="Unassembled WGS sequence"/>
</dbReference>
<evidence type="ECO:0000313" key="7">
    <source>
        <dbReference type="EMBL" id="KFH62664.1"/>
    </source>
</evidence>
<name>A0A086TL37_9FUNG</name>
<dbReference type="InterPro" id="IPR005344">
    <property type="entry name" value="TMEM33/Pom33"/>
</dbReference>
<organism evidence="7 8">
    <name type="scientific">Podila verticillata NRRL 6337</name>
    <dbReference type="NCBI Taxonomy" id="1069443"/>
    <lineage>
        <taxon>Eukaryota</taxon>
        <taxon>Fungi</taxon>
        <taxon>Fungi incertae sedis</taxon>
        <taxon>Mucoromycota</taxon>
        <taxon>Mortierellomycotina</taxon>
        <taxon>Mortierellomycetes</taxon>
        <taxon>Mortierellales</taxon>
        <taxon>Mortierellaceae</taxon>
        <taxon>Podila</taxon>
    </lineage>
</organism>
<dbReference type="PANTHER" id="PTHR12703:SF4">
    <property type="entry name" value="TRANSMEMBRANE PROTEIN 33"/>
    <property type="match status" value="1"/>
</dbReference>
<dbReference type="GO" id="GO:0005783">
    <property type="term" value="C:endoplasmic reticulum"/>
    <property type="evidence" value="ECO:0007669"/>
    <property type="project" value="TreeGrafter"/>
</dbReference>
<feature type="transmembrane region" description="Helical" evidence="6">
    <location>
        <begin position="17"/>
        <end position="36"/>
    </location>
</feature>
<dbReference type="Pfam" id="PF03661">
    <property type="entry name" value="TMEM33_Pom33"/>
    <property type="match status" value="1"/>
</dbReference>
<evidence type="ECO:0000256" key="6">
    <source>
        <dbReference type="SAM" id="Phobius"/>
    </source>
</evidence>
<feature type="transmembrane region" description="Helical" evidence="6">
    <location>
        <begin position="103"/>
        <end position="121"/>
    </location>
</feature>
<reference evidence="7 8" key="1">
    <citation type="submission" date="2011-02" db="EMBL/GenBank/DDBJ databases">
        <title>The Genome Sequence of Mortierella verticillata NRRL 6337.</title>
        <authorList>
            <consortium name="The Broad Institute Genome Sequencing Platform"/>
            <person name="Russ C."/>
            <person name="Cuomo C."/>
            <person name="Burger G."/>
            <person name="Gray M.W."/>
            <person name="Holland P.W.H."/>
            <person name="King N."/>
            <person name="Lang F.B.F."/>
            <person name="Roger A.J."/>
            <person name="Ruiz-Trillo I."/>
            <person name="Young S.K."/>
            <person name="Zeng Q."/>
            <person name="Gargeya S."/>
            <person name="Alvarado L."/>
            <person name="Berlin A."/>
            <person name="Chapman S.B."/>
            <person name="Chen Z."/>
            <person name="Freedman E."/>
            <person name="Gellesch M."/>
            <person name="Goldberg J."/>
            <person name="Griggs A."/>
            <person name="Gujja S."/>
            <person name="Heilman E."/>
            <person name="Heiman D."/>
            <person name="Howarth C."/>
            <person name="Mehta T."/>
            <person name="Neiman D."/>
            <person name="Pearson M."/>
            <person name="Roberts A."/>
            <person name="Saif S."/>
            <person name="Shea T."/>
            <person name="Shenoy N."/>
            <person name="Sisk P."/>
            <person name="Stolte C."/>
            <person name="Sykes S."/>
            <person name="White J."/>
            <person name="Yandava C."/>
            <person name="Haas B."/>
            <person name="Nusbaum C."/>
            <person name="Birren B."/>
        </authorList>
    </citation>
    <scope>NUCLEOTIDE SEQUENCE [LARGE SCALE GENOMIC DNA]</scope>
    <source>
        <strain evidence="7 8">NRRL 6337</strain>
    </source>
</reference>
<keyword evidence="4 6" id="KW-1133">Transmembrane helix</keyword>